<gene>
    <name evidence="2" type="ORF">C451_17110</name>
</gene>
<keyword evidence="1" id="KW-0472">Membrane</keyword>
<evidence type="ECO:0000313" key="3">
    <source>
        <dbReference type="Proteomes" id="UP000011680"/>
    </source>
</evidence>
<reference evidence="2 3" key="1">
    <citation type="journal article" date="2014" name="PLoS Genet.">
        <title>Phylogenetically driven sequencing of extremely halophilic archaea reveals strategies for static and dynamic osmo-response.</title>
        <authorList>
            <person name="Becker E.A."/>
            <person name="Seitzer P.M."/>
            <person name="Tritt A."/>
            <person name="Larsen D."/>
            <person name="Krusor M."/>
            <person name="Yao A.I."/>
            <person name="Wu D."/>
            <person name="Madern D."/>
            <person name="Eisen J.A."/>
            <person name="Darling A.E."/>
            <person name="Facciotti M.T."/>
        </authorList>
    </citation>
    <scope>NUCLEOTIDE SEQUENCE [LARGE SCALE GENOMIC DNA]</scope>
    <source>
        <strain evidence="2 3">JCM 13552</strain>
    </source>
</reference>
<comment type="caution">
    <text evidence="2">The sequence shown here is derived from an EMBL/GenBank/DDBJ whole genome shotgun (WGS) entry which is preliminary data.</text>
</comment>
<feature type="transmembrane region" description="Helical" evidence="1">
    <location>
        <begin position="44"/>
        <end position="64"/>
    </location>
</feature>
<dbReference type="eggNOG" id="arCOG10151">
    <property type="taxonomic scope" value="Archaea"/>
</dbReference>
<dbReference type="InterPro" id="IPR017259">
    <property type="entry name" value="UCP037672"/>
</dbReference>
<keyword evidence="3" id="KW-1185">Reference proteome</keyword>
<evidence type="ECO:0000256" key="1">
    <source>
        <dbReference type="SAM" id="Phobius"/>
    </source>
</evidence>
<dbReference type="AlphaFoldDB" id="M0MZG3"/>
<evidence type="ECO:0008006" key="4">
    <source>
        <dbReference type="Google" id="ProtNLM"/>
    </source>
</evidence>
<keyword evidence="1" id="KW-0812">Transmembrane</keyword>
<feature type="transmembrane region" description="Helical" evidence="1">
    <location>
        <begin position="76"/>
        <end position="95"/>
    </location>
</feature>
<dbReference type="RefSeq" id="WP_007742399.1">
    <property type="nucleotide sequence ID" value="NZ_AOMF01000171.1"/>
</dbReference>
<proteinExistence type="predicted"/>
<accession>M0MZG3</accession>
<dbReference type="Pfam" id="PF12650">
    <property type="entry name" value="DUF3784"/>
    <property type="match status" value="1"/>
</dbReference>
<evidence type="ECO:0000313" key="2">
    <source>
        <dbReference type="EMBL" id="EMA50239.1"/>
    </source>
</evidence>
<sequence>MALGRVLLVGASGLSVVLVGYLIKYRGMVGLIAGYDSDEIVDESGLAEFTGSLALLVGGVTVLTGVLDHLEIANGVLWYVFAAFVVGVVAVMIVGSSRYTA</sequence>
<dbReference type="EMBL" id="AOMF01000171">
    <property type="protein sequence ID" value="EMA50239.1"/>
    <property type="molecule type" value="Genomic_DNA"/>
</dbReference>
<dbReference type="PATRIC" id="fig|1227457.3.peg.3334"/>
<feature type="transmembrane region" description="Helical" evidence="1">
    <location>
        <begin position="6"/>
        <end position="23"/>
    </location>
</feature>
<organism evidence="2 3">
    <name type="scientific">Halococcus thailandensis JCM 13552</name>
    <dbReference type="NCBI Taxonomy" id="1227457"/>
    <lineage>
        <taxon>Archaea</taxon>
        <taxon>Methanobacteriati</taxon>
        <taxon>Methanobacteriota</taxon>
        <taxon>Stenosarchaea group</taxon>
        <taxon>Halobacteria</taxon>
        <taxon>Halobacteriales</taxon>
        <taxon>Halococcaceae</taxon>
        <taxon>Halococcus</taxon>
    </lineage>
</organism>
<name>M0MZG3_9EURY</name>
<dbReference type="Proteomes" id="UP000011680">
    <property type="component" value="Unassembled WGS sequence"/>
</dbReference>
<protein>
    <recommendedName>
        <fullName evidence="4">DUF3784 domain-containing protein</fullName>
    </recommendedName>
</protein>
<keyword evidence="1" id="KW-1133">Transmembrane helix</keyword>